<evidence type="ECO:0000313" key="2">
    <source>
        <dbReference type="Proteomes" id="UP001590950"/>
    </source>
</evidence>
<gene>
    <name evidence="1" type="ORF">N7G274_004753</name>
</gene>
<evidence type="ECO:0000313" key="1">
    <source>
        <dbReference type="EMBL" id="KAL2042265.1"/>
    </source>
</evidence>
<name>A0ABR4A9Y5_9LECA</name>
<organism evidence="1 2">
    <name type="scientific">Stereocaulon virgatum</name>
    <dbReference type="NCBI Taxonomy" id="373712"/>
    <lineage>
        <taxon>Eukaryota</taxon>
        <taxon>Fungi</taxon>
        <taxon>Dikarya</taxon>
        <taxon>Ascomycota</taxon>
        <taxon>Pezizomycotina</taxon>
        <taxon>Lecanoromycetes</taxon>
        <taxon>OSLEUM clade</taxon>
        <taxon>Lecanoromycetidae</taxon>
        <taxon>Lecanorales</taxon>
        <taxon>Lecanorineae</taxon>
        <taxon>Stereocaulaceae</taxon>
        <taxon>Stereocaulon</taxon>
    </lineage>
</organism>
<dbReference type="EMBL" id="JBEFKJ010000014">
    <property type="protein sequence ID" value="KAL2042265.1"/>
    <property type="molecule type" value="Genomic_DNA"/>
</dbReference>
<reference evidence="1 2" key="1">
    <citation type="submission" date="2024-09" db="EMBL/GenBank/DDBJ databases">
        <title>Rethinking Asexuality: The Enigmatic Case of Functional Sexual Genes in Lepraria (Stereocaulaceae).</title>
        <authorList>
            <person name="Doellman M."/>
            <person name="Sun Y."/>
            <person name="Barcenas-Pena A."/>
            <person name="Lumbsch H.T."/>
            <person name="Grewe F."/>
        </authorList>
    </citation>
    <scope>NUCLEOTIDE SEQUENCE [LARGE SCALE GENOMIC DNA]</scope>
    <source>
        <strain evidence="1 2">Mercado 3170</strain>
    </source>
</reference>
<proteinExistence type="predicted"/>
<accession>A0ABR4A9Y5</accession>
<keyword evidence="2" id="KW-1185">Reference proteome</keyword>
<dbReference type="Proteomes" id="UP001590950">
    <property type="component" value="Unassembled WGS sequence"/>
</dbReference>
<comment type="caution">
    <text evidence="1">The sequence shown here is derived from an EMBL/GenBank/DDBJ whole genome shotgun (WGS) entry which is preliminary data.</text>
</comment>
<sequence length="223" mass="26137">MYSQSDTNLPTVATEDLVPWFPRLRKLRIYRSMKFAGWSMFNALIHDGLRTLWIAMEFSPVVSAYFQQRGTLPALTWSSFDVAEFHSLNFLQANPHLTALAILAIQSKVPDGTRLLSSVSRSFKQPKSLWIRDWTHILCSKEALDFIRILKSLEQLHLSVVEQLDRPSDMVRTYLGELPCLKRSTITRDPYDNWMLFRSNKEWYRHRWLTSESGDPDWVELLE</sequence>
<protein>
    <submittedName>
        <fullName evidence="1">Uncharacterized protein</fullName>
    </submittedName>
</protein>